<dbReference type="EMBL" id="JAATJE010000002">
    <property type="protein sequence ID" value="NJC35245.1"/>
    <property type="molecule type" value="Genomic_DNA"/>
</dbReference>
<proteinExistence type="predicted"/>
<dbReference type="RefSeq" id="WP_167955983.1">
    <property type="nucleotide sequence ID" value="NZ_JAATJE010000002.1"/>
</dbReference>
<evidence type="ECO:0008006" key="3">
    <source>
        <dbReference type="Google" id="ProtNLM"/>
    </source>
</evidence>
<protein>
    <recommendedName>
        <fullName evidence="3">Polyhydroxyalkanoic acid system protein</fullName>
    </recommendedName>
</protein>
<reference evidence="1 2" key="1">
    <citation type="submission" date="2020-03" db="EMBL/GenBank/DDBJ databases">
        <title>Genomic Encyclopedia of Type Strains, Phase IV (KMG-IV): sequencing the most valuable type-strain genomes for metagenomic binning, comparative biology and taxonomic classification.</title>
        <authorList>
            <person name="Goeker M."/>
        </authorList>
    </citation>
    <scope>NUCLEOTIDE SEQUENCE [LARGE SCALE GENOMIC DNA]</scope>
    <source>
        <strain evidence="1 2">DSM 27651</strain>
    </source>
</reference>
<sequence>MANPITVDIPHSLGRDGVRARLDGGVGKIADAIPGGGTVRHSWNGDTMTMSVEAMGQSILSRIEVFDQTVRATVDLPGFLSIFADPIRAAIEKGGPKLLR</sequence>
<name>A0ABX0XPL4_9SPHN</name>
<organism evidence="1 2">
    <name type="scientific">Sphingomonas jejuensis</name>
    <dbReference type="NCBI Taxonomy" id="904715"/>
    <lineage>
        <taxon>Bacteria</taxon>
        <taxon>Pseudomonadati</taxon>
        <taxon>Pseudomonadota</taxon>
        <taxon>Alphaproteobacteria</taxon>
        <taxon>Sphingomonadales</taxon>
        <taxon>Sphingomonadaceae</taxon>
        <taxon>Sphingomonas</taxon>
    </lineage>
</organism>
<evidence type="ECO:0000313" key="1">
    <source>
        <dbReference type="EMBL" id="NJC35245.1"/>
    </source>
</evidence>
<gene>
    <name evidence="1" type="ORF">GGR88_002759</name>
</gene>
<keyword evidence="2" id="KW-1185">Reference proteome</keyword>
<accession>A0ABX0XPL4</accession>
<dbReference type="Proteomes" id="UP000734218">
    <property type="component" value="Unassembled WGS sequence"/>
</dbReference>
<evidence type="ECO:0000313" key="2">
    <source>
        <dbReference type="Proteomes" id="UP000734218"/>
    </source>
</evidence>
<comment type="caution">
    <text evidence="1">The sequence shown here is derived from an EMBL/GenBank/DDBJ whole genome shotgun (WGS) entry which is preliminary data.</text>
</comment>
<dbReference type="Pfam" id="PF09650">
    <property type="entry name" value="PHA_gran_rgn"/>
    <property type="match status" value="1"/>
</dbReference>
<dbReference type="InterPro" id="IPR013433">
    <property type="entry name" value="PHA_gran_rgn"/>
</dbReference>